<dbReference type="Ensembl" id="ENSCAFT00020013131.1">
    <property type="protein sequence ID" value="ENSCAFP00020011345.1"/>
    <property type="gene ID" value="ENSCAFG00020009173.1"/>
</dbReference>
<dbReference type="PROSITE" id="PS50188">
    <property type="entry name" value="B302_SPRY"/>
    <property type="match status" value="1"/>
</dbReference>
<dbReference type="Proteomes" id="UP000694391">
    <property type="component" value="Unplaced"/>
</dbReference>
<reference evidence="7" key="1">
    <citation type="submission" date="2025-08" db="UniProtKB">
        <authorList>
            <consortium name="Ensembl"/>
        </authorList>
    </citation>
    <scope>IDENTIFICATION</scope>
</reference>
<dbReference type="InterPro" id="IPR001870">
    <property type="entry name" value="B30.2/SPRY"/>
</dbReference>
<comment type="pathway">
    <text evidence="2">Protein modification; protein ubiquitination.</text>
</comment>
<name>A0A8C0K7W3_CANLU</name>
<evidence type="ECO:0000313" key="8">
    <source>
        <dbReference type="Proteomes" id="UP000694391"/>
    </source>
</evidence>
<dbReference type="PRINTS" id="PR01407">
    <property type="entry name" value="BUTYPHLNCDUF"/>
</dbReference>
<dbReference type="GeneTree" id="ENSGT00940000163021"/>
<dbReference type="SUPFAM" id="SSF49899">
    <property type="entry name" value="Concanavalin A-like lectins/glucanases"/>
    <property type="match status" value="1"/>
</dbReference>
<dbReference type="AlphaFoldDB" id="A0A8C0K7W3"/>
<dbReference type="EC" id="2.3.2.27" evidence="4"/>
<evidence type="ECO:0000256" key="5">
    <source>
        <dbReference type="ARBA" id="ARBA00022786"/>
    </source>
</evidence>
<dbReference type="FunFam" id="2.60.120.920:FF:000023">
    <property type="entry name" value="Tripartite motif-containing 5 (Predicted)"/>
    <property type="match status" value="1"/>
</dbReference>
<accession>A0A8C0K7W3</accession>
<dbReference type="PANTHER" id="PTHR24103">
    <property type="entry name" value="E3 UBIQUITIN-PROTEIN LIGASE TRIM"/>
    <property type="match status" value="1"/>
</dbReference>
<evidence type="ECO:0000259" key="6">
    <source>
        <dbReference type="PROSITE" id="PS50188"/>
    </source>
</evidence>
<protein>
    <recommendedName>
        <fullName evidence="4">RING-type E3 ubiquitin transferase</fullName>
        <ecNumber evidence="4">2.3.2.27</ecNumber>
    </recommendedName>
</protein>
<sequence>MYPSLSADVVPFPTVDVTLNPHTANLNLVMSKNRRQVRFVGAKLSASYLEEHYDCGILGSQHFSSGKHYWEVDVAKKTDWILGVCSNSVGPTYCFSQFTNNRNVYSRYQPQSGYWVIGLHHKHEYRAYEESSTSLLLSMMVPPRRVGVFLDYEAGTVSFYNVTNHGFPIYTFSKYYFPTTLSPYFNPCNCVVPMTLRRPSS</sequence>
<dbReference type="InterPro" id="IPR013320">
    <property type="entry name" value="ConA-like_dom_sf"/>
</dbReference>
<evidence type="ECO:0000256" key="1">
    <source>
        <dbReference type="ARBA" id="ARBA00000900"/>
    </source>
</evidence>
<dbReference type="SMART" id="SM00589">
    <property type="entry name" value="PRY"/>
    <property type="match status" value="1"/>
</dbReference>
<evidence type="ECO:0000256" key="2">
    <source>
        <dbReference type="ARBA" id="ARBA00004906"/>
    </source>
</evidence>
<dbReference type="InterPro" id="IPR050143">
    <property type="entry name" value="TRIM/RBCC"/>
</dbReference>
<proteinExistence type="inferred from homology"/>
<dbReference type="Pfam" id="PF00622">
    <property type="entry name" value="SPRY"/>
    <property type="match status" value="1"/>
</dbReference>
<feature type="domain" description="B30.2/SPRY" evidence="6">
    <location>
        <begin position="1"/>
        <end position="201"/>
    </location>
</feature>
<comment type="similarity">
    <text evidence="3">Belongs to the TRIM/RBCC family.</text>
</comment>
<organism evidence="7 8">
    <name type="scientific">Canis lupus dingo</name>
    <name type="common">dingo</name>
    <dbReference type="NCBI Taxonomy" id="286419"/>
    <lineage>
        <taxon>Eukaryota</taxon>
        <taxon>Metazoa</taxon>
        <taxon>Chordata</taxon>
        <taxon>Craniata</taxon>
        <taxon>Vertebrata</taxon>
        <taxon>Euteleostomi</taxon>
        <taxon>Mammalia</taxon>
        <taxon>Eutheria</taxon>
        <taxon>Laurasiatheria</taxon>
        <taxon>Carnivora</taxon>
        <taxon>Caniformia</taxon>
        <taxon>Canidae</taxon>
        <taxon>Canis</taxon>
    </lineage>
</organism>
<reference evidence="7" key="2">
    <citation type="submission" date="2025-09" db="UniProtKB">
        <authorList>
            <consortium name="Ensembl"/>
        </authorList>
    </citation>
    <scope>IDENTIFICATION</scope>
</reference>
<dbReference type="InterPro" id="IPR006574">
    <property type="entry name" value="PRY"/>
</dbReference>
<comment type="catalytic activity">
    <reaction evidence="1">
        <text>S-ubiquitinyl-[E2 ubiquitin-conjugating enzyme]-L-cysteine + [acceptor protein]-L-lysine = [E2 ubiquitin-conjugating enzyme]-L-cysteine + N(6)-ubiquitinyl-[acceptor protein]-L-lysine.</text>
        <dbReference type="EC" id="2.3.2.27"/>
    </reaction>
</comment>
<dbReference type="Gene3D" id="2.60.120.920">
    <property type="match status" value="1"/>
</dbReference>
<evidence type="ECO:0000313" key="7">
    <source>
        <dbReference type="Ensembl" id="ENSCAFP00020011345.1"/>
    </source>
</evidence>
<evidence type="ECO:0000256" key="3">
    <source>
        <dbReference type="ARBA" id="ARBA00008518"/>
    </source>
</evidence>
<dbReference type="InterPro" id="IPR043136">
    <property type="entry name" value="B30.2/SPRY_sf"/>
</dbReference>
<dbReference type="InterPro" id="IPR003879">
    <property type="entry name" value="Butyrophylin_SPRY"/>
</dbReference>
<dbReference type="GO" id="GO:0061630">
    <property type="term" value="F:ubiquitin protein ligase activity"/>
    <property type="evidence" value="ECO:0007669"/>
    <property type="project" value="UniProtKB-EC"/>
</dbReference>
<keyword evidence="8" id="KW-1185">Reference proteome</keyword>
<dbReference type="SMART" id="SM00449">
    <property type="entry name" value="SPRY"/>
    <property type="match status" value="1"/>
</dbReference>
<dbReference type="InterPro" id="IPR003877">
    <property type="entry name" value="SPRY_dom"/>
</dbReference>
<keyword evidence="5" id="KW-0833">Ubl conjugation pathway</keyword>
<evidence type="ECO:0000256" key="4">
    <source>
        <dbReference type="ARBA" id="ARBA00012483"/>
    </source>
</evidence>